<evidence type="ECO:0000313" key="2">
    <source>
        <dbReference type="EMBL" id="KAL1398827.1"/>
    </source>
</evidence>
<organism evidence="2 3">
    <name type="scientific">Culex pipiens pipiens</name>
    <name type="common">Northern house mosquito</name>
    <dbReference type="NCBI Taxonomy" id="38569"/>
    <lineage>
        <taxon>Eukaryota</taxon>
        <taxon>Metazoa</taxon>
        <taxon>Ecdysozoa</taxon>
        <taxon>Arthropoda</taxon>
        <taxon>Hexapoda</taxon>
        <taxon>Insecta</taxon>
        <taxon>Pterygota</taxon>
        <taxon>Neoptera</taxon>
        <taxon>Endopterygota</taxon>
        <taxon>Diptera</taxon>
        <taxon>Nematocera</taxon>
        <taxon>Culicoidea</taxon>
        <taxon>Culicidae</taxon>
        <taxon>Culicinae</taxon>
        <taxon>Culicini</taxon>
        <taxon>Culex</taxon>
        <taxon>Culex</taxon>
    </lineage>
</organism>
<sequence length="104" mass="11540">MSVGWLSNGPSQVVEKSAIARPVIDLTITVEFKDTLLEGEACWSEGRSFIQLVPSASSSFRKTFCAVRPKQEFIIISTSANNLNLNQPSWAPPDRSSFTHKRNN</sequence>
<dbReference type="EMBL" id="JBEHCU010005753">
    <property type="protein sequence ID" value="KAL1398827.1"/>
    <property type="molecule type" value="Genomic_DNA"/>
</dbReference>
<proteinExistence type="predicted"/>
<name>A0ABD1DIN0_CULPP</name>
<evidence type="ECO:0000313" key="3">
    <source>
        <dbReference type="Proteomes" id="UP001562425"/>
    </source>
</evidence>
<dbReference type="Proteomes" id="UP001562425">
    <property type="component" value="Unassembled WGS sequence"/>
</dbReference>
<gene>
    <name evidence="2" type="ORF">pipiens_008653</name>
</gene>
<feature type="region of interest" description="Disordered" evidence="1">
    <location>
        <begin position="83"/>
        <end position="104"/>
    </location>
</feature>
<accession>A0ABD1DIN0</accession>
<keyword evidence="3" id="KW-1185">Reference proteome</keyword>
<dbReference type="AlphaFoldDB" id="A0ABD1DIN0"/>
<comment type="caution">
    <text evidence="2">The sequence shown here is derived from an EMBL/GenBank/DDBJ whole genome shotgun (WGS) entry which is preliminary data.</text>
</comment>
<evidence type="ECO:0000256" key="1">
    <source>
        <dbReference type="SAM" id="MobiDB-lite"/>
    </source>
</evidence>
<reference evidence="2 3" key="1">
    <citation type="submission" date="2024-05" db="EMBL/GenBank/DDBJ databases">
        <title>Culex pipiens pipiens assembly and annotation.</title>
        <authorList>
            <person name="Alout H."/>
            <person name="Durand T."/>
        </authorList>
    </citation>
    <scope>NUCLEOTIDE SEQUENCE [LARGE SCALE GENOMIC DNA]</scope>
    <source>
        <strain evidence="2">HA-2024</strain>
        <tissue evidence="2">Whole body</tissue>
    </source>
</reference>
<protein>
    <submittedName>
        <fullName evidence="2">Uncharacterized protein</fullName>
    </submittedName>
</protein>